<dbReference type="Proteomes" id="UP000317663">
    <property type="component" value="Unassembled WGS sequence"/>
</dbReference>
<evidence type="ECO:0008006" key="3">
    <source>
        <dbReference type="Google" id="ProtNLM"/>
    </source>
</evidence>
<organism evidence="1 2">
    <name type="scientific">Ewingella americana</name>
    <dbReference type="NCBI Taxonomy" id="41202"/>
    <lineage>
        <taxon>Bacteria</taxon>
        <taxon>Pseudomonadati</taxon>
        <taxon>Pseudomonadota</taxon>
        <taxon>Gammaproteobacteria</taxon>
        <taxon>Enterobacterales</taxon>
        <taxon>Yersiniaceae</taxon>
        <taxon>Ewingella</taxon>
    </lineage>
</organism>
<comment type="caution">
    <text evidence="1">The sequence shown here is derived from an EMBL/GenBank/DDBJ whole genome shotgun (WGS) entry which is preliminary data.</text>
</comment>
<name>A0A502GE69_9GAMM</name>
<accession>A0A502GE69</accession>
<dbReference type="RefSeq" id="WP_140473650.1">
    <property type="nucleotide sequence ID" value="NZ_RCZD01000008.1"/>
</dbReference>
<protein>
    <recommendedName>
        <fullName evidence="3">Phage tail protein</fullName>
    </recommendedName>
</protein>
<dbReference type="EMBL" id="RCZD01000008">
    <property type="protein sequence ID" value="TPG59922.1"/>
    <property type="molecule type" value="Genomic_DNA"/>
</dbReference>
<evidence type="ECO:0000313" key="2">
    <source>
        <dbReference type="Proteomes" id="UP000317663"/>
    </source>
</evidence>
<proteinExistence type="predicted"/>
<dbReference type="AlphaFoldDB" id="A0A502GE69"/>
<evidence type="ECO:0000313" key="1">
    <source>
        <dbReference type="EMBL" id="TPG59922.1"/>
    </source>
</evidence>
<gene>
    <name evidence="1" type="ORF">EAH77_15255</name>
</gene>
<reference evidence="1 2" key="1">
    <citation type="journal article" date="2019" name="Environ. Microbiol.">
        <title>Species interactions and distinct microbial communities in high Arctic permafrost affected cryosols are associated with the CH4 and CO2 gas fluxes.</title>
        <authorList>
            <person name="Altshuler I."/>
            <person name="Hamel J."/>
            <person name="Turney S."/>
            <person name="Magnuson E."/>
            <person name="Levesque R."/>
            <person name="Greer C."/>
            <person name="Whyte L.G."/>
        </authorList>
    </citation>
    <scope>NUCLEOTIDE SEQUENCE [LARGE SCALE GENOMIC DNA]</scope>
    <source>
        <strain evidence="1 2">E4</strain>
    </source>
</reference>
<keyword evidence="2" id="KW-1185">Reference proteome</keyword>
<sequence>MSASNGYGVSSPSLALDLTKTYHGVSITVPNGGIIGRIQDFNPTFASRNVTPLYELNRQTVGRPIDNIPGIESGRSISITRVEVWEDELEIALAAAEKEWIDLCEQTKPFSLIESMFRGASKYRAWSYDGCWFTSKSLDSFSAEGDMKVSASSEINYVIRRSI</sequence>